<evidence type="ECO:0000313" key="3">
    <source>
        <dbReference type="EMBL" id="PSJ64092.1"/>
    </source>
</evidence>
<dbReference type="Pfam" id="PF03713">
    <property type="entry name" value="DUF305"/>
    <property type="match status" value="1"/>
</dbReference>
<dbReference type="InterPro" id="IPR005183">
    <property type="entry name" value="DUF305_CopM-like"/>
</dbReference>
<gene>
    <name evidence="3" type="ORF">C7I85_03020</name>
</gene>
<feature type="domain" description="DUF305" evidence="2">
    <location>
        <begin position="39"/>
        <end position="119"/>
    </location>
</feature>
<accession>A0A2P7SNN3</accession>
<comment type="caution">
    <text evidence="3">The sequence shown here is derived from an EMBL/GenBank/DDBJ whole genome shotgun (WGS) entry which is preliminary data.</text>
</comment>
<evidence type="ECO:0000256" key="1">
    <source>
        <dbReference type="SAM" id="MobiDB-lite"/>
    </source>
</evidence>
<protein>
    <submittedName>
        <fullName evidence="3">DUF305 domain-containing protein</fullName>
    </submittedName>
</protein>
<dbReference type="EMBL" id="PXYL01000001">
    <property type="protein sequence ID" value="PSJ64092.1"/>
    <property type="molecule type" value="Genomic_DNA"/>
</dbReference>
<name>A0A2P7SNN3_9HYPH</name>
<dbReference type="Proteomes" id="UP000240653">
    <property type="component" value="Unassembled WGS sequence"/>
</dbReference>
<sequence>MITPALFAAVGAVAACSEQPRLLTDYIAAICSSSSTSPSTEEDPFLQQNAGAMKKMMTGMSVQPSGDIDRDFVEMMVPHHQGAIEMAQAELRYGHNERLKRMAQEIIVTQQQEIAAMRLALDEPLPPAKASPDDLSGIEPAK</sequence>
<dbReference type="PANTHER" id="PTHR36933:SF1">
    <property type="entry name" value="SLL0788 PROTEIN"/>
    <property type="match status" value="1"/>
</dbReference>
<reference evidence="3 4" key="1">
    <citation type="submission" date="2018-03" db="EMBL/GenBank/DDBJ databases">
        <title>The draft genome of Mesorhizobium soli JCM 19897.</title>
        <authorList>
            <person name="Li L."/>
            <person name="Liu L."/>
            <person name="Liang L."/>
            <person name="Wang T."/>
            <person name="Zhang X."/>
        </authorList>
    </citation>
    <scope>NUCLEOTIDE SEQUENCE [LARGE SCALE GENOMIC DNA]</scope>
    <source>
        <strain evidence="3 4">JCM 19897</strain>
    </source>
</reference>
<dbReference type="AlphaFoldDB" id="A0A2P7SNN3"/>
<keyword evidence="4" id="KW-1185">Reference proteome</keyword>
<dbReference type="Gene3D" id="1.20.1260.10">
    <property type="match status" value="1"/>
</dbReference>
<proteinExistence type="predicted"/>
<feature type="region of interest" description="Disordered" evidence="1">
    <location>
        <begin position="123"/>
        <end position="142"/>
    </location>
</feature>
<dbReference type="InterPro" id="IPR012347">
    <property type="entry name" value="Ferritin-like"/>
</dbReference>
<evidence type="ECO:0000259" key="2">
    <source>
        <dbReference type="Pfam" id="PF03713"/>
    </source>
</evidence>
<organism evidence="3 4">
    <name type="scientific">Pseudaminobacter soli</name>
    <name type="common">ex Li et al. 2025</name>
    <dbReference type="NCBI Taxonomy" id="1295366"/>
    <lineage>
        <taxon>Bacteria</taxon>
        <taxon>Pseudomonadati</taxon>
        <taxon>Pseudomonadota</taxon>
        <taxon>Alphaproteobacteria</taxon>
        <taxon>Hyphomicrobiales</taxon>
        <taxon>Phyllobacteriaceae</taxon>
        <taxon>Pseudaminobacter</taxon>
    </lineage>
</organism>
<dbReference type="PANTHER" id="PTHR36933">
    <property type="entry name" value="SLL0788 PROTEIN"/>
    <property type="match status" value="1"/>
</dbReference>
<evidence type="ECO:0000313" key="4">
    <source>
        <dbReference type="Proteomes" id="UP000240653"/>
    </source>
</evidence>
<dbReference type="OrthoDB" id="517560at2"/>